<comment type="caution">
    <text evidence="2">The sequence shown here is derived from an EMBL/GenBank/DDBJ whole genome shotgun (WGS) entry which is preliminary data.</text>
</comment>
<feature type="non-terminal residue" evidence="2">
    <location>
        <position position="82"/>
    </location>
</feature>
<gene>
    <name evidence="2" type="ORF">MYCIT1_LOCUS7473</name>
</gene>
<protein>
    <submittedName>
        <fullName evidence="2">Uncharacterized protein</fullName>
    </submittedName>
</protein>
<dbReference type="AlphaFoldDB" id="A0AAD2Q1L2"/>
<name>A0AAD2Q1L2_9AGAR</name>
<accession>A0AAD2Q1L2</accession>
<reference evidence="2" key="1">
    <citation type="submission" date="2023-11" db="EMBL/GenBank/DDBJ databases">
        <authorList>
            <person name="De Vega J J."/>
            <person name="De Vega J J."/>
        </authorList>
    </citation>
    <scope>NUCLEOTIDE SEQUENCE</scope>
</reference>
<evidence type="ECO:0000313" key="2">
    <source>
        <dbReference type="EMBL" id="CAK5266018.1"/>
    </source>
</evidence>
<feature type="region of interest" description="Disordered" evidence="1">
    <location>
        <begin position="1"/>
        <end position="21"/>
    </location>
</feature>
<keyword evidence="3" id="KW-1185">Reference proteome</keyword>
<sequence length="82" mass="9445">MRQHLEHKRASKRSQKCGAKERGAKHTYDLVLLGERTLCIPFCRGAKLGRHEQLDTSLLRRVDERRLSGNGLRGHCGHDHFD</sequence>
<dbReference type="Proteomes" id="UP001295794">
    <property type="component" value="Unassembled WGS sequence"/>
</dbReference>
<evidence type="ECO:0000313" key="3">
    <source>
        <dbReference type="Proteomes" id="UP001295794"/>
    </source>
</evidence>
<feature type="compositionally biased region" description="Basic residues" evidence="1">
    <location>
        <begin position="1"/>
        <end position="15"/>
    </location>
</feature>
<proteinExistence type="predicted"/>
<organism evidence="2 3">
    <name type="scientific">Mycena citricolor</name>
    <dbReference type="NCBI Taxonomy" id="2018698"/>
    <lineage>
        <taxon>Eukaryota</taxon>
        <taxon>Fungi</taxon>
        <taxon>Dikarya</taxon>
        <taxon>Basidiomycota</taxon>
        <taxon>Agaricomycotina</taxon>
        <taxon>Agaricomycetes</taxon>
        <taxon>Agaricomycetidae</taxon>
        <taxon>Agaricales</taxon>
        <taxon>Marasmiineae</taxon>
        <taxon>Mycenaceae</taxon>
        <taxon>Mycena</taxon>
    </lineage>
</organism>
<dbReference type="EMBL" id="CAVNYO010000105">
    <property type="protein sequence ID" value="CAK5266018.1"/>
    <property type="molecule type" value="Genomic_DNA"/>
</dbReference>
<evidence type="ECO:0000256" key="1">
    <source>
        <dbReference type="SAM" id="MobiDB-lite"/>
    </source>
</evidence>